<evidence type="ECO:0000256" key="3">
    <source>
        <dbReference type="ARBA" id="ARBA00022630"/>
    </source>
</evidence>
<organism evidence="11 12">
    <name type="scientific">Astrephomene gubernaculifera</name>
    <dbReference type="NCBI Taxonomy" id="47775"/>
    <lineage>
        <taxon>Eukaryota</taxon>
        <taxon>Viridiplantae</taxon>
        <taxon>Chlorophyta</taxon>
        <taxon>core chlorophytes</taxon>
        <taxon>Chlorophyceae</taxon>
        <taxon>CS clade</taxon>
        <taxon>Chlamydomonadales</taxon>
        <taxon>Astrephomenaceae</taxon>
        <taxon>Astrephomene</taxon>
    </lineage>
</organism>
<dbReference type="PANTHER" id="PTHR12645">
    <property type="entry name" value="ALR/ERV"/>
    <property type="match status" value="1"/>
</dbReference>
<dbReference type="FunFam" id="1.20.120.310:FF:000003">
    <property type="entry name" value="Sulfhydryl oxidase"/>
    <property type="match status" value="1"/>
</dbReference>
<evidence type="ECO:0000256" key="2">
    <source>
        <dbReference type="ARBA" id="ARBA00004569"/>
    </source>
</evidence>
<dbReference type="GO" id="GO:0050660">
    <property type="term" value="F:flavin adenine dinucleotide binding"/>
    <property type="evidence" value="ECO:0007669"/>
    <property type="project" value="TreeGrafter"/>
</dbReference>
<evidence type="ECO:0000256" key="8">
    <source>
        <dbReference type="RuleBase" id="RU371123"/>
    </source>
</evidence>
<feature type="domain" description="ERV/ALR sulfhydryl oxidase" evidence="10">
    <location>
        <begin position="224"/>
        <end position="324"/>
    </location>
</feature>
<reference evidence="11 12" key="1">
    <citation type="journal article" date="2021" name="Sci. Rep.">
        <title>Genome sequencing of the multicellular alga Astrephomene provides insights into convergent evolution of germ-soma differentiation.</title>
        <authorList>
            <person name="Yamashita S."/>
            <person name="Yamamoto K."/>
            <person name="Matsuzaki R."/>
            <person name="Suzuki S."/>
            <person name="Yamaguchi H."/>
            <person name="Hirooka S."/>
            <person name="Minakuchi Y."/>
            <person name="Miyagishima S."/>
            <person name="Kawachi M."/>
            <person name="Toyoda A."/>
            <person name="Nozaki H."/>
        </authorList>
    </citation>
    <scope>NUCLEOTIDE SEQUENCE [LARGE SCALE GENOMIC DNA]</scope>
    <source>
        <strain evidence="11 12">NIES-4017</strain>
    </source>
</reference>
<feature type="compositionally biased region" description="Low complexity" evidence="9">
    <location>
        <begin position="177"/>
        <end position="213"/>
    </location>
</feature>
<feature type="region of interest" description="Disordered" evidence="9">
    <location>
        <begin position="177"/>
        <end position="226"/>
    </location>
</feature>
<dbReference type="EC" id="1.8.3.2" evidence="8"/>
<dbReference type="PANTHER" id="PTHR12645:SF0">
    <property type="entry name" value="FAD-LINKED SULFHYDRYL OXIDASE ALR"/>
    <property type="match status" value="1"/>
</dbReference>
<evidence type="ECO:0000256" key="6">
    <source>
        <dbReference type="ARBA" id="ARBA00023128"/>
    </source>
</evidence>
<feature type="region of interest" description="Disordered" evidence="9">
    <location>
        <begin position="1"/>
        <end position="45"/>
    </location>
</feature>
<feature type="compositionally biased region" description="Polar residues" evidence="9">
    <location>
        <begin position="10"/>
        <end position="45"/>
    </location>
</feature>
<sequence length="334" mass="35478">MFILDYLTSRRPSPTQNSDVPHSFANETVEAQHQQAPSQKQLAAQRSNLPPYLQLYEAPAHVRSRPPPAQGVSPAGGIPSGDATGTSTQSSPQAIPVSEPQQAAAPMSALSAVEASVPEDAVAAAAAPAGPVGLKDCRSRACAGVLDTFKRAVVKGGVSTSSSSSSIPAVAAASALENASPSPASASASSDTTSTTSNKSASTSTTTTISTSSSEEEWPRNVECPPDTWQLGRASWTFLHSVAAHYPQQPTDRQQQLMRGFMEALAEFYPCEVCAEHLREQFRASPPRVATSQELNLWLCGIHNEVNEMLGKPRFDCSRVMERWRDGPADGWCD</sequence>
<dbReference type="GO" id="GO:0016971">
    <property type="term" value="F:flavin-dependent sulfhydryl oxidase activity"/>
    <property type="evidence" value="ECO:0007669"/>
    <property type="project" value="InterPro"/>
</dbReference>
<comment type="catalytic activity">
    <reaction evidence="8">
        <text>2 R'C(R)SH + O2 = R'C(R)S-S(R)CR' + H2O2</text>
        <dbReference type="Rhea" id="RHEA:17357"/>
        <dbReference type="ChEBI" id="CHEBI:15379"/>
        <dbReference type="ChEBI" id="CHEBI:16240"/>
        <dbReference type="ChEBI" id="CHEBI:16520"/>
        <dbReference type="ChEBI" id="CHEBI:17412"/>
        <dbReference type="EC" id="1.8.3.2"/>
    </reaction>
</comment>
<accession>A0AAD3HKP9</accession>
<feature type="compositionally biased region" description="Polar residues" evidence="9">
    <location>
        <begin position="83"/>
        <end position="93"/>
    </location>
</feature>
<proteinExistence type="predicted"/>
<dbReference type="EMBL" id="BMAR01000007">
    <property type="protein sequence ID" value="GFR44302.1"/>
    <property type="molecule type" value="Genomic_DNA"/>
</dbReference>
<comment type="cofactor">
    <cofactor evidence="1 8">
        <name>FAD</name>
        <dbReference type="ChEBI" id="CHEBI:57692"/>
    </cofactor>
</comment>
<protein>
    <recommendedName>
        <fullName evidence="8">Sulfhydryl oxidase</fullName>
        <ecNumber evidence="8">1.8.3.2</ecNumber>
    </recommendedName>
</protein>
<gene>
    <name evidence="11" type="ORF">Agub_g5514</name>
</gene>
<evidence type="ECO:0000313" key="11">
    <source>
        <dbReference type="EMBL" id="GFR44302.1"/>
    </source>
</evidence>
<dbReference type="Pfam" id="PF04777">
    <property type="entry name" value="Evr1_Alr"/>
    <property type="match status" value="1"/>
</dbReference>
<feature type="region of interest" description="Disordered" evidence="9">
    <location>
        <begin position="62"/>
        <end position="103"/>
    </location>
</feature>
<evidence type="ECO:0000256" key="5">
    <source>
        <dbReference type="ARBA" id="ARBA00023002"/>
    </source>
</evidence>
<dbReference type="Proteomes" id="UP001054857">
    <property type="component" value="Unassembled WGS sequence"/>
</dbReference>
<keyword evidence="3 8" id="KW-0285">Flavoprotein</keyword>
<evidence type="ECO:0000256" key="1">
    <source>
        <dbReference type="ARBA" id="ARBA00001974"/>
    </source>
</evidence>
<dbReference type="InterPro" id="IPR039799">
    <property type="entry name" value="ALR/ERV"/>
</dbReference>
<evidence type="ECO:0000256" key="9">
    <source>
        <dbReference type="SAM" id="MobiDB-lite"/>
    </source>
</evidence>
<comment type="caution">
    <text evidence="11">The sequence shown here is derived from an EMBL/GenBank/DDBJ whole genome shotgun (WGS) entry which is preliminary data.</text>
</comment>
<dbReference type="GO" id="GO:0005758">
    <property type="term" value="C:mitochondrial intermembrane space"/>
    <property type="evidence" value="ECO:0007669"/>
    <property type="project" value="UniProtKB-SubCell"/>
</dbReference>
<evidence type="ECO:0000313" key="12">
    <source>
        <dbReference type="Proteomes" id="UP001054857"/>
    </source>
</evidence>
<evidence type="ECO:0000256" key="4">
    <source>
        <dbReference type="ARBA" id="ARBA00022827"/>
    </source>
</evidence>
<dbReference type="SUPFAM" id="SSF69000">
    <property type="entry name" value="FAD-dependent thiol oxidase"/>
    <property type="match status" value="1"/>
</dbReference>
<comment type="subcellular location">
    <subcellularLocation>
        <location evidence="2">Mitochondrion intermembrane space</location>
    </subcellularLocation>
</comment>
<evidence type="ECO:0000256" key="7">
    <source>
        <dbReference type="ARBA" id="ARBA00023157"/>
    </source>
</evidence>
<keyword evidence="5 8" id="KW-0560">Oxidoreductase</keyword>
<name>A0AAD3HKP9_9CHLO</name>
<keyword evidence="4 8" id="KW-0274">FAD</keyword>
<dbReference type="PROSITE" id="PS51324">
    <property type="entry name" value="ERV_ALR"/>
    <property type="match status" value="1"/>
</dbReference>
<evidence type="ECO:0000259" key="10">
    <source>
        <dbReference type="PROSITE" id="PS51324"/>
    </source>
</evidence>
<dbReference type="Gene3D" id="1.20.120.310">
    <property type="entry name" value="ERV/ALR sulfhydryl oxidase domain"/>
    <property type="match status" value="1"/>
</dbReference>
<keyword evidence="12" id="KW-1185">Reference proteome</keyword>
<keyword evidence="7" id="KW-1015">Disulfide bond</keyword>
<dbReference type="InterPro" id="IPR017905">
    <property type="entry name" value="ERV/ALR_sulphydryl_oxidase"/>
</dbReference>
<dbReference type="AlphaFoldDB" id="A0AAD3HKP9"/>
<dbReference type="InterPro" id="IPR036774">
    <property type="entry name" value="ERV/ALR_sulphydryl_oxid_sf"/>
</dbReference>
<keyword evidence="6" id="KW-0496">Mitochondrion</keyword>